<dbReference type="Proteomes" id="UP001232148">
    <property type="component" value="Unassembled WGS sequence"/>
</dbReference>
<evidence type="ECO:0000313" key="3">
    <source>
        <dbReference type="Proteomes" id="UP001232148"/>
    </source>
</evidence>
<feature type="compositionally biased region" description="Pro residues" evidence="1">
    <location>
        <begin position="88"/>
        <end position="98"/>
    </location>
</feature>
<feature type="region of interest" description="Disordered" evidence="1">
    <location>
        <begin position="107"/>
        <end position="126"/>
    </location>
</feature>
<dbReference type="EMBL" id="MU842832">
    <property type="protein sequence ID" value="KAK2032274.1"/>
    <property type="molecule type" value="Genomic_DNA"/>
</dbReference>
<gene>
    <name evidence="2" type="ORF">LX32DRAFT_207682</name>
</gene>
<accession>A0AAD9HQM7</accession>
<dbReference type="AlphaFoldDB" id="A0AAD9HQM7"/>
<keyword evidence="3" id="KW-1185">Reference proteome</keyword>
<proteinExistence type="predicted"/>
<name>A0AAD9HQM7_9PEZI</name>
<comment type="caution">
    <text evidence="2">The sequence shown here is derived from an EMBL/GenBank/DDBJ whole genome shotgun (WGS) entry which is preliminary data.</text>
</comment>
<reference evidence="2" key="1">
    <citation type="submission" date="2021-06" db="EMBL/GenBank/DDBJ databases">
        <title>Comparative genomics, transcriptomics and evolutionary studies reveal genomic signatures of adaptation to plant cell wall in hemibiotrophic fungi.</title>
        <authorList>
            <consortium name="DOE Joint Genome Institute"/>
            <person name="Baroncelli R."/>
            <person name="Diaz J.F."/>
            <person name="Benocci T."/>
            <person name="Peng M."/>
            <person name="Battaglia E."/>
            <person name="Haridas S."/>
            <person name="Andreopoulos W."/>
            <person name="Labutti K."/>
            <person name="Pangilinan J."/>
            <person name="Floch G.L."/>
            <person name="Makela M.R."/>
            <person name="Henrissat B."/>
            <person name="Grigoriev I.V."/>
            <person name="Crouch J.A."/>
            <person name="De Vries R.P."/>
            <person name="Sukno S.A."/>
            <person name="Thon M.R."/>
        </authorList>
    </citation>
    <scope>NUCLEOTIDE SEQUENCE</scope>
    <source>
        <strain evidence="2">MAFF235873</strain>
    </source>
</reference>
<evidence type="ECO:0000313" key="2">
    <source>
        <dbReference type="EMBL" id="KAK2032274.1"/>
    </source>
</evidence>
<feature type="region of interest" description="Disordered" evidence="1">
    <location>
        <begin position="65"/>
        <end position="99"/>
    </location>
</feature>
<organism evidence="2 3">
    <name type="scientific">Colletotrichum zoysiae</name>
    <dbReference type="NCBI Taxonomy" id="1216348"/>
    <lineage>
        <taxon>Eukaryota</taxon>
        <taxon>Fungi</taxon>
        <taxon>Dikarya</taxon>
        <taxon>Ascomycota</taxon>
        <taxon>Pezizomycotina</taxon>
        <taxon>Sordariomycetes</taxon>
        <taxon>Hypocreomycetidae</taxon>
        <taxon>Glomerellales</taxon>
        <taxon>Glomerellaceae</taxon>
        <taxon>Colletotrichum</taxon>
        <taxon>Colletotrichum graminicola species complex</taxon>
    </lineage>
</organism>
<sequence length="126" mass="13965">MPRGNAPGLDGWPPDATTRHVCVPVCTKHLFVGTGQDIPLDARNSSIPYRATTDIISNTTTTTTTIANKKHRHGTPTGPWQANDRKPSLPPPPPPPPRFRLRFRIRTGLRRESQPTYLPTDLPTDL</sequence>
<evidence type="ECO:0000256" key="1">
    <source>
        <dbReference type="SAM" id="MobiDB-lite"/>
    </source>
</evidence>
<protein>
    <submittedName>
        <fullName evidence="2">Uncharacterized protein</fullName>
    </submittedName>
</protein>